<comment type="catalytic activity">
    <reaction evidence="11">
        <text>FMN + ATP + H(+) = FAD + diphosphate</text>
        <dbReference type="Rhea" id="RHEA:17237"/>
        <dbReference type="ChEBI" id="CHEBI:15378"/>
        <dbReference type="ChEBI" id="CHEBI:30616"/>
        <dbReference type="ChEBI" id="CHEBI:33019"/>
        <dbReference type="ChEBI" id="CHEBI:57692"/>
        <dbReference type="ChEBI" id="CHEBI:58210"/>
        <dbReference type="EC" id="2.7.7.2"/>
    </reaction>
</comment>
<dbReference type="RefSeq" id="WP_149473897.1">
    <property type="nucleotide sequence ID" value="NZ_JAGGMB010000007.1"/>
</dbReference>
<evidence type="ECO:0000256" key="2">
    <source>
        <dbReference type="ARBA" id="ARBA00010214"/>
    </source>
</evidence>
<dbReference type="EC" id="2.7.7.2" evidence="3"/>
<dbReference type="GO" id="GO:0008531">
    <property type="term" value="F:riboflavin kinase activity"/>
    <property type="evidence" value="ECO:0007669"/>
    <property type="project" value="TreeGrafter"/>
</dbReference>
<evidence type="ECO:0000256" key="7">
    <source>
        <dbReference type="ARBA" id="ARBA00022695"/>
    </source>
</evidence>
<evidence type="ECO:0000256" key="6">
    <source>
        <dbReference type="ARBA" id="ARBA00022679"/>
    </source>
</evidence>
<dbReference type="OrthoDB" id="9803667at2"/>
<dbReference type="AlphaFoldDB" id="A0A9X0YU46"/>
<evidence type="ECO:0000256" key="1">
    <source>
        <dbReference type="ARBA" id="ARBA00004726"/>
    </source>
</evidence>
<keyword evidence="10" id="KW-0067">ATP-binding</keyword>
<gene>
    <name evidence="13" type="ORF">J2Z64_002368</name>
</gene>
<keyword evidence="6 13" id="KW-0808">Transferase</keyword>
<dbReference type="SUPFAM" id="SSF52374">
    <property type="entry name" value="Nucleotidylyl transferase"/>
    <property type="match status" value="1"/>
</dbReference>
<evidence type="ECO:0000256" key="9">
    <source>
        <dbReference type="ARBA" id="ARBA00022827"/>
    </source>
</evidence>
<dbReference type="InterPro" id="IPR014729">
    <property type="entry name" value="Rossmann-like_a/b/a_fold"/>
</dbReference>
<dbReference type="Gene3D" id="3.40.50.620">
    <property type="entry name" value="HUPs"/>
    <property type="match status" value="1"/>
</dbReference>
<evidence type="ECO:0000256" key="10">
    <source>
        <dbReference type="ARBA" id="ARBA00022840"/>
    </source>
</evidence>
<evidence type="ECO:0000256" key="11">
    <source>
        <dbReference type="ARBA" id="ARBA00049494"/>
    </source>
</evidence>
<evidence type="ECO:0000256" key="4">
    <source>
        <dbReference type="ARBA" id="ARBA00022630"/>
    </source>
</evidence>
<comment type="pathway">
    <text evidence="1">Cofactor biosynthesis; FAD biosynthesis; FAD from FMN: step 1/1.</text>
</comment>
<protein>
    <recommendedName>
        <fullName evidence="3">FAD synthase</fullName>
        <ecNumber evidence="3">2.7.7.2</ecNumber>
    </recommendedName>
</protein>
<dbReference type="GO" id="GO:0005524">
    <property type="term" value="F:ATP binding"/>
    <property type="evidence" value="ECO:0007669"/>
    <property type="project" value="UniProtKB-KW"/>
</dbReference>
<accession>A0A9X0YU46</accession>
<keyword evidence="9" id="KW-0274">FAD</keyword>
<comment type="caution">
    <text evidence="13">The sequence shown here is derived from an EMBL/GenBank/DDBJ whole genome shotgun (WGS) entry which is preliminary data.</text>
</comment>
<dbReference type="InterPro" id="IPR023468">
    <property type="entry name" value="Riboflavin_kinase"/>
</dbReference>
<keyword evidence="4" id="KW-0285">Flavoprotein</keyword>
<evidence type="ECO:0000256" key="8">
    <source>
        <dbReference type="ARBA" id="ARBA00022741"/>
    </source>
</evidence>
<dbReference type="GO" id="GO:0009231">
    <property type="term" value="P:riboflavin biosynthetic process"/>
    <property type="evidence" value="ECO:0007669"/>
    <property type="project" value="InterPro"/>
</dbReference>
<keyword evidence="8" id="KW-0547">Nucleotide-binding</keyword>
<evidence type="ECO:0000313" key="13">
    <source>
        <dbReference type="EMBL" id="MBP2078111.1"/>
    </source>
</evidence>
<organism evidence="13 14">
    <name type="scientific">Oceanobacillus polygoni</name>
    <dbReference type="NCBI Taxonomy" id="1235259"/>
    <lineage>
        <taxon>Bacteria</taxon>
        <taxon>Bacillati</taxon>
        <taxon>Bacillota</taxon>
        <taxon>Bacilli</taxon>
        <taxon>Bacillales</taxon>
        <taxon>Bacillaceae</taxon>
        <taxon>Oceanobacillus</taxon>
    </lineage>
</organism>
<dbReference type="InterPro" id="IPR015864">
    <property type="entry name" value="FAD_synthase"/>
</dbReference>
<proteinExistence type="inferred from homology"/>
<dbReference type="Pfam" id="PF06574">
    <property type="entry name" value="FAD_syn"/>
    <property type="match status" value="1"/>
</dbReference>
<dbReference type="PANTHER" id="PTHR22749">
    <property type="entry name" value="RIBOFLAVIN KINASE/FMN ADENYLYLTRANSFERASE"/>
    <property type="match status" value="1"/>
</dbReference>
<keyword evidence="5" id="KW-0288">FMN</keyword>
<feature type="domain" description="FAD synthetase" evidence="12">
    <location>
        <begin position="16"/>
        <end position="170"/>
    </location>
</feature>
<evidence type="ECO:0000256" key="3">
    <source>
        <dbReference type="ARBA" id="ARBA00012393"/>
    </source>
</evidence>
<evidence type="ECO:0000256" key="5">
    <source>
        <dbReference type="ARBA" id="ARBA00022643"/>
    </source>
</evidence>
<evidence type="ECO:0000259" key="12">
    <source>
        <dbReference type="Pfam" id="PF06574"/>
    </source>
</evidence>
<dbReference type="Proteomes" id="UP001138793">
    <property type="component" value="Unassembled WGS sequence"/>
</dbReference>
<dbReference type="FunFam" id="3.40.50.620:FF:000021">
    <property type="entry name" value="Riboflavin biosynthesis protein"/>
    <property type="match status" value="1"/>
</dbReference>
<dbReference type="EMBL" id="JAGGMB010000007">
    <property type="protein sequence ID" value="MBP2078111.1"/>
    <property type="molecule type" value="Genomic_DNA"/>
</dbReference>
<sequence>MQTIHLNEKNLSYWQKRSKENVIALGFFDGIHKGHQKVIRAAAEVARKRNVDLTVMSFFPHPKTVLSDGKITFNYLMPLEEKAETLQSLGVDRFYIVKFDRNFASLSPGEFIDTYLLKLGTFHAVVGYDFSYGKKGAGHVGRMKDDSFGKLEVTKVDRVEHLGQKISSTRIRNTIAEGQVEDLPTLMGRFYEVKGRIINNRIISVESCYMLPGDGVYEVTIKSVHDIFYTQVVVNQTRGVFSIMDKRLKQGLDDGEISITWRKNISKKIIFDYS</sequence>
<reference evidence="13" key="1">
    <citation type="submission" date="2021-03" db="EMBL/GenBank/DDBJ databases">
        <title>Genomic Encyclopedia of Type Strains, Phase IV (KMG-IV): sequencing the most valuable type-strain genomes for metagenomic binning, comparative biology and taxonomic classification.</title>
        <authorList>
            <person name="Goeker M."/>
        </authorList>
    </citation>
    <scope>NUCLEOTIDE SEQUENCE</scope>
    <source>
        <strain evidence="13">DSM 107338</strain>
    </source>
</reference>
<dbReference type="PANTHER" id="PTHR22749:SF6">
    <property type="entry name" value="RIBOFLAVIN KINASE"/>
    <property type="match status" value="1"/>
</dbReference>
<keyword evidence="14" id="KW-1185">Reference proteome</keyword>
<name>A0A9X0YU46_9BACI</name>
<keyword evidence="7 13" id="KW-0548">Nucleotidyltransferase</keyword>
<dbReference type="CDD" id="cd02064">
    <property type="entry name" value="FAD_synthetase_N"/>
    <property type="match status" value="1"/>
</dbReference>
<keyword evidence="13" id="KW-0418">Kinase</keyword>
<dbReference type="GO" id="GO:0009398">
    <property type="term" value="P:FMN biosynthetic process"/>
    <property type="evidence" value="ECO:0007669"/>
    <property type="project" value="TreeGrafter"/>
</dbReference>
<comment type="similarity">
    <text evidence="2">Belongs to the RibF family.</text>
</comment>
<evidence type="ECO:0000313" key="14">
    <source>
        <dbReference type="Proteomes" id="UP001138793"/>
    </source>
</evidence>
<dbReference type="GO" id="GO:0003919">
    <property type="term" value="F:FMN adenylyltransferase activity"/>
    <property type="evidence" value="ECO:0007669"/>
    <property type="project" value="UniProtKB-EC"/>
</dbReference>